<feature type="domain" description="XdhC- CoxI" evidence="1">
    <location>
        <begin position="27"/>
        <end position="84"/>
    </location>
</feature>
<protein>
    <submittedName>
        <fullName evidence="3">XdhC and CoxI family protein</fullName>
    </submittedName>
</protein>
<proteinExistence type="predicted"/>
<feature type="domain" description="XdhC Rossmann" evidence="2">
    <location>
        <begin position="127"/>
        <end position="268"/>
    </location>
</feature>
<dbReference type="Pfam" id="PF02625">
    <property type="entry name" value="XdhC_CoxI"/>
    <property type="match status" value="1"/>
</dbReference>
<dbReference type="InterPro" id="IPR003777">
    <property type="entry name" value="XdhC_CoxI"/>
</dbReference>
<dbReference type="PANTHER" id="PTHR30388:SF6">
    <property type="entry name" value="XANTHINE DEHYDROGENASE SUBUNIT A-RELATED"/>
    <property type="match status" value="1"/>
</dbReference>
<gene>
    <name evidence="3" type="ORF">VIM7927_02064</name>
</gene>
<name>A0A1Y6IXN2_9VIBR</name>
<dbReference type="InterPro" id="IPR027051">
    <property type="entry name" value="XdhC_Rossmann_dom"/>
</dbReference>
<reference evidence="3 4" key="1">
    <citation type="submission" date="2017-05" db="EMBL/GenBank/DDBJ databases">
        <authorList>
            <person name="Song R."/>
            <person name="Chenine A.L."/>
            <person name="Ruprecht R.M."/>
        </authorList>
    </citation>
    <scope>NUCLEOTIDE SEQUENCE [LARGE SCALE GENOMIC DNA]</scope>
    <source>
        <strain evidence="3 4">CECT 7927</strain>
    </source>
</reference>
<dbReference type="AlphaFoldDB" id="A0A1Y6IXN2"/>
<dbReference type="NCBIfam" id="TIGR02964">
    <property type="entry name" value="xanthine_xdhC"/>
    <property type="match status" value="1"/>
</dbReference>
<dbReference type="SUPFAM" id="SSF51735">
    <property type="entry name" value="NAD(P)-binding Rossmann-fold domains"/>
    <property type="match status" value="1"/>
</dbReference>
<dbReference type="Pfam" id="PF13478">
    <property type="entry name" value="XdhC_C"/>
    <property type="match status" value="1"/>
</dbReference>
<dbReference type="InterPro" id="IPR036291">
    <property type="entry name" value="NAD(P)-bd_dom_sf"/>
</dbReference>
<sequence>MMKTGQSILTSASATTHWLNACQLLEQQGMSYCLATIVAAVGSVPRNSGSKMVITTQGQYDTLGGGSLEQQVIQTARAELNRRRQLTAQEPTIAIERYSMAADLAQCCGGAVQVLFEYFNLQQARVTVFGAGHVCQALAPILNQLQCHITVIDSRPVWLEPLSIQGIQTQCLTSAEEMIAAQLPGTHLVIMTHDHSMDYELTLLALEKQCFPYIGLIGSEGKKQRFTYRLKEQLSSPDLVSQLTCPIGHPEIKGKLPMQVALSIAAQLSALFEQKTATHSEVKDFQSHSSQKKQQYLWQQASVLYKHRSIEDK</sequence>
<evidence type="ECO:0000259" key="2">
    <source>
        <dbReference type="Pfam" id="PF13478"/>
    </source>
</evidence>
<dbReference type="EMBL" id="FXXI01000003">
    <property type="protein sequence ID" value="SMS00793.1"/>
    <property type="molecule type" value="Genomic_DNA"/>
</dbReference>
<dbReference type="PANTHER" id="PTHR30388">
    <property type="entry name" value="ALDEHYDE OXIDOREDUCTASE MOLYBDENUM COFACTOR ASSEMBLY PROTEIN"/>
    <property type="match status" value="1"/>
</dbReference>
<dbReference type="Proteomes" id="UP000196125">
    <property type="component" value="Unassembled WGS sequence"/>
</dbReference>
<dbReference type="InterPro" id="IPR014308">
    <property type="entry name" value="Xanthine_DH_XdhC"/>
</dbReference>
<dbReference type="RefSeq" id="WP_234993572.1">
    <property type="nucleotide sequence ID" value="NZ_FXXI01000003.1"/>
</dbReference>
<dbReference type="InterPro" id="IPR052698">
    <property type="entry name" value="MoCofactor_Util/Proc"/>
</dbReference>
<evidence type="ECO:0000313" key="3">
    <source>
        <dbReference type="EMBL" id="SMS00793.1"/>
    </source>
</evidence>
<evidence type="ECO:0000259" key="1">
    <source>
        <dbReference type="Pfam" id="PF02625"/>
    </source>
</evidence>
<accession>A0A1Y6IXN2</accession>
<dbReference type="Gene3D" id="3.40.50.720">
    <property type="entry name" value="NAD(P)-binding Rossmann-like Domain"/>
    <property type="match status" value="1"/>
</dbReference>
<evidence type="ECO:0000313" key="4">
    <source>
        <dbReference type="Proteomes" id="UP000196125"/>
    </source>
</evidence>
<organism evidence="3 4">
    <name type="scientific">Vibrio mangrovi</name>
    <dbReference type="NCBI Taxonomy" id="474394"/>
    <lineage>
        <taxon>Bacteria</taxon>
        <taxon>Pseudomonadati</taxon>
        <taxon>Pseudomonadota</taxon>
        <taxon>Gammaproteobacteria</taxon>
        <taxon>Vibrionales</taxon>
        <taxon>Vibrionaceae</taxon>
        <taxon>Vibrio</taxon>
    </lineage>
</organism>